<organism evidence="2 3">
    <name type="scientific">Platanthera zijinensis</name>
    <dbReference type="NCBI Taxonomy" id="2320716"/>
    <lineage>
        <taxon>Eukaryota</taxon>
        <taxon>Viridiplantae</taxon>
        <taxon>Streptophyta</taxon>
        <taxon>Embryophyta</taxon>
        <taxon>Tracheophyta</taxon>
        <taxon>Spermatophyta</taxon>
        <taxon>Magnoliopsida</taxon>
        <taxon>Liliopsida</taxon>
        <taxon>Asparagales</taxon>
        <taxon>Orchidaceae</taxon>
        <taxon>Orchidoideae</taxon>
        <taxon>Orchideae</taxon>
        <taxon>Orchidinae</taxon>
        <taxon>Platanthera</taxon>
    </lineage>
</organism>
<evidence type="ECO:0000313" key="3">
    <source>
        <dbReference type="Proteomes" id="UP001418222"/>
    </source>
</evidence>
<evidence type="ECO:0000256" key="1">
    <source>
        <dbReference type="SAM" id="MobiDB-lite"/>
    </source>
</evidence>
<dbReference type="AlphaFoldDB" id="A0AAP0G3E9"/>
<evidence type="ECO:0000313" key="2">
    <source>
        <dbReference type="EMBL" id="KAK8935462.1"/>
    </source>
</evidence>
<accession>A0AAP0G3E9</accession>
<dbReference type="EMBL" id="JBBWWQ010000011">
    <property type="protein sequence ID" value="KAK8935462.1"/>
    <property type="molecule type" value="Genomic_DNA"/>
</dbReference>
<feature type="region of interest" description="Disordered" evidence="1">
    <location>
        <begin position="37"/>
        <end position="61"/>
    </location>
</feature>
<name>A0AAP0G3E9_9ASPA</name>
<proteinExistence type="predicted"/>
<sequence length="180" mass="19294">MGPTELPTAEDGVPSPKRSTFSSVFLSIFPASCSAAAQAVPSSPQGPGVSPPRSHSKSWKSSSFGFKVRPFENAANGRPENNNIFAANLTENADNVTERSVNATESIQGFSSSNDSADCFPHLVDKSTFISANLSSSSGSAEFLPYLMDKSTFLSADLFEFLHACLPNIVKGCQWMLLYR</sequence>
<dbReference type="Proteomes" id="UP001418222">
    <property type="component" value="Unassembled WGS sequence"/>
</dbReference>
<keyword evidence="3" id="KW-1185">Reference proteome</keyword>
<comment type="caution">
    <text evidence="2">The sequence shown here is derived from an EMBL/GenBank/DDBJ whole genome shotgun (WGS) entry which is preliminary data.</text>
</comment>
<reference evidence="2 3" key="1">
    <citation type="journal article" date="2022" name="Nat. Plants">
        <title>Genomes of leafy and leafless Platanthera orchids illuminate the evolution of mycoheterotrophy.</title>
        <authorList>
            <person name="Li M.H."/>
            <person name="Liu K.W."/>
            <person name="Li Z."/>
            <person name="Lu H.C."/>
            <person name="Ye Q.L."/>
            <person name="Zhang D."/>
            <person name="Wang J.Y."/>
            <person name="Li Y.F."/>
            <person name="Zhong Z.M."/>
            <person name="Liu X."/>
            <person name="Yu X."/>
            <person name="Liu D.K."/>
            <person name="Tu X.D."/>
            <person name="Liu B."/>
            <person name="Hao Y."/>
            <person name="Liao X.Y."/>
            <person name="Jiang Y.T."/>
            <person name="Sun W.H."/>
            <person name="Chen J."/>
            <person name="Chen Y.Q."/>
            <person name="Ai Y."/>
            <person name="Zhai J.W."/>
            <person name="Wu S.S."/>
            <person name="Zhou Z."/>
            <person name="Hsiao Y.Y."/>
            <person name="Wu W.L."/>
            <person name="Chen Y.Y."/>
            <person name="Lin Y.F."/>
            <person name="Hsu J.L."/>
            <person name="Li C.Y."/>
            <person name="Wang Z.W."/>
            <person name="Zhao X."/>
            <person name="Zhong W.Y."/>
            <person name="Ma X.K."/>
            <person name="Ma L."/>
            <person name="Huang J."/>
            <person name="Chen G.Z."/>
            <person name="Huang M.Z."/>
            <person name="Huang L."/>
            <person name="Peng D.H."/>
            <person name="Luo Y.B."/>
            <person name="Zou S.Q."/>
            <person name="Chen S.P."/>
            <person name="Lan S."/>
            <person name="Tsai W.C."/>
            <person name="Van de Peer Y."/>
            <person name="Liu Z.J."/>
        </authorList>
    </citation>
    <scope>NUCLEOTIDE SEQUENCE [LARGE SCALE GENOMIC DNA]</scope>
    <source>
        <strain evidence="2">Lor287</strain>
    </source>
</reference>
<gene>
    <name evidence="2" type="ORF">KSP39_PZI012871</name>
</gene>
<protein>
    <submittedName>
        <fullName evidence="2">Uncharacterized protein</fullName>
    </submittedName>
</protein>